<keyword evidence="1" id="KW-0444">Lipid biosynthesis</keyword>
<dbReference type="OrthoDB" id="6516455at2759"/>
<dbReference type="SUPFAM" id="SSF56112">
    <property type="entry name" value="Protein kinase-like (PK-like)"/>
    <property type="match status" value="1"/>
</dbReference>
<dbReference type="Gene3D" id="3.90.1200.10">
    <property type="match status" value="1"/>
</dbReference>
<comment type="similarity">
    <text evidence="3">Belongs to the choline/ethanolamine kinase family.</text>
</comment>
<dbReference type="EMBL" id="OC861123">
    <property type="protein sequence ID" value="CAD7629185.1"/>
    <property type="molecule type" value="Genomic_DNA"/>
</dbReference>
<dbReference type="Proteomes" id="UP000759131">
    <property type="component" value="Unassembled WGS sequence"/>
</dbReference>
<dbReference type="InterPro" id="IPR011009">
    <property type="entry name" value="Kinase-like_dom_sf"/>
</dbReference>
<feature type="compositionally biased region" description="Basic and acidic residues" evidence="4">
    <location>
        <begin position="427"/>
        <end position="440"/>
    </location>
</feature>
<evidence type="ECO:0000313" key="5">
    <source>
        <dbReference type="EMBL" id="CAD7629185.1"/>
    </source>
</evidence>
<dbReference type="GO" id="GO:0004305">
    <property type="term" value="F:ethanolamine kinase activity"/>
    <property type="evidence" value="ECO:0007669"/>
    <property type="project" value="TreeGrafter"/>
</dbReference>
<keyword evidence="2" id="KW-1208">Phospholipid metabolism</keyword>
<proteinExistence type="inferred from homology"/>
<name>A0A7R9KTN8_9ACAR</name>
<evidence type="ECO:0000256" key="4">
    <source>
        <dbReference type="SAM" id="MobiDB-lite"/>
    </source>
</evidence>
<keyword evidence="6" id="KW-1185">Reference proteome</keyword>
<dbReference type="Pfam" id="PF01633">
    <property type="entry name" value="Choline_kinase"/>
    <property type="match status" value="1"/>
</dbReference>
<accession>A0A7R9KTN8</accession>
<evidence type="ECO:0000256" key="2">
    <source>
        <dbReference type="ARBA" id="ARBA00023264"/>
    </source>
</evidence>
<keyword evidence="1" id="KW-0443">Lipid metabolism</keyword>
<evidence type="ECO:0000256" key="3">
    <source>
        <dbReference type="ARBA" id="ARBA00038211"/>
    </source>
</evidence>
<dbReference type="EMBL" id="CAJPIZ010006548">
    <property type="protein sequence ID" value="CAG2109615.1"/>
    <property type="molecule type" value="Genomic_DNA"/>
</dbReference>
<keyword evidence="1" id="KW-0594">Phospholipid biosynthesis</keyword>
<protein>
    <recommendedName>
        <fullName evidence="7">Choline/ethanolamine kinase</fullName>
    </recommendedName>
</protein>
<sequence length="440" mass="50553">MSEKAAKKSLQTLKDCKLVEDVNFAELEIIRGQTPDDINDRCLQLCQQYLSGIWSQQTADTIHVRRLTGGLTNQLYHCSLKHQLSNPVVGADDCAPREVAIRLYGSKYVNIDGTDGNERLTDIIIALLASRSRLGPNIYGLFEGGEILAYYKHRPFHVSEQQNPRLVSQVFTKLARFHAMDVPVRRRHHWLADMFDRFYERADTTLGINTMAKELECETFIEYDIGVEKDWIKALIARTDSPMVFTHNDFRSSNIMIVDNKDMMDGEVEGEDSDGQTVVFCDFDGSAYGYRGQDLGSIFFEWGRTWDSMKDLHQFPDDEVIAPVIDVYIRESERIYGPKWSQLAANSAHQMLKELKRFVLVNALFTIFTSLRCDEKLHQTLPLDPKLIMQAPTTRPMASIAPDMYNYSANHHNCPHNSQQLSHNKNKRDNSDFRYHDVND</sequence>
<feature type="region of interest" description="Disordered" evidence="4">
    <location>
        <begin position="411"/>
        <end position="440"/>
    </location>
</feature>
<gene>
    <name evidence="5" type="ORF">OSB1V03_LOCUS9602</name>
</gene>
<feature type="compositionally biased region" description="Polar residues" evidence="4">
    <location>
        <begin position="411"/>
        <end position="423"/>
    </location>
</feature>
<dbReference type="Gene3D" id="3.30.200.20">
    <property type="entry name" value="Phosphorylase Kinase, domain 1"/>
    <property type="match status" value="1"/>
</dbReference>
<dbReference type="PANTHER" id="PTHR22603">
    <property type="entry name" value="CHOLINE/ETHANOALAMINE KINASE"/>
    <property type="match status" value="1"/>
</dbReference>
<dbReference type="GO" id="GO:0004103">
    <property type="term" value="F:choline kinase activity"/>
    <property type="evidence" value="ECO:0007669"/>
    <property type="project" value="TreeGrafter"/>
</dbReference>
<dbReference type="PANTHER" id="PTHR22603:SF93">
    <property type="entry name" value="RE24176P"/>
    <property type="match status" value="1"/>
</dbReference>
<evidence type="ECO:0000256" key="1">
    <source>
        <dbReference type="ARBA" id="ARBA00023209"/>
    </source>
</evidence>
<dbReference type="GO" id="GO:0005737">
    <property type="term" value="C:cytoplasm"/>
    <property type="evidence" value="ECO:0007669"/>
    <property type="project" value="TreeGrafter"/>
</dbReference>
<evidence type="ECO:0000313" key="6">
    <source>
        <dbReference type="Proteomes" id="UP000759131"/>
    </source>
</evidence>
<reference evidence="5" key="1">
    <citation type="submission" date="2020-11" db="EMBL/GenBank/DDBJ databases">
        <authorList>
            <person name="Tran Van P."/>
        </authorList>
    </citation>
    <scope>NUCLEOTIDE SEQUENCE</scope>
</reference>
<dbReference type="AlphaFoldDB" id="A0A7R9KTN8"/>
<organism evidence="5">
    <name type="scientific">Medioppia subpectinata</name>
    <dbReference type="NCBI Taxonomy" id="1979941"/>
    <lineage>
        <taxon>Eukaryota</taxon>
        <taxon>Metazoa</taxon>
        <taxon>Ecdysozoa</taxon>
        <taxon>Arthropoda</taxon>
        <taxon>Chelicerata</taxon>
        <taxon>Arachnida</taxon>
        <taxon>Acari</taxon>
        <taxon>Acariformes</taxon>
        <taxon>Sarcoptiformes</taxon>
        <taxon>Oribatida</taxon>
        <taxon>Brachypylina</taxon>
        <taxon>Oppioidea</taxon>
        <taxon>Oppiidae</taxon>
        <taxon>Medioppia</taxon>
    </lineage>
</organism>
<dbReference type="GO" id="GO:0006646">
    <property type="term" value="P:phosphatidylethanolamine biosynthetic process"/>
    <property type="evidence" value="ECO:0007669"/>
    <property type="project" value="TreeGrafter"/>
</dbReference>
<evidence type="ECO:0008006" key="7">
    <source>
        <dbReference type="Google" id="ProtNLM"/>
    </source>
</evidence>